<dbReference type="Pfam" id="PF00486">
    <property type="entry name" value="Trans_reg_C"/>
    <property type="match status" value="1"/>
</dbReference>
<keyword evidence="4" id="KW-1133">Transmembrane helix</keyword>
<protein>
    <recommendedName>
        <fullName evidence="5">OmpR/PhoB-type domain-containing protein</fullName>
    </recommendedName>
</protein>
<reference evidence="6 7" key="1">
    <citation type="journal article" date="2017" name="Genome Announc.">
        <title>Draft Genome Sequences of Salinivibrio proteolyticus, Salinivibrio sharmensis, Salinivibrio siamensis, Salinivibrio costicola subsp. alcaliphilus, Salinivibrio costicola subsp. vallismortis, and 29 New Isolates Belonging to the Genus Salinivibrio.</title>
        <authorList>
            <person name="Lopez-Hermoso C."/>
            <person name="de la Haba R.R."/>
            <person name="Sanchez-Porro C."/>
            <person name="Bayliss S.C."/>
            <person name="Feil E.J."/>
            <person name="Ventosa A."/>
        </authorList>
    </citation>
    <scope>NUCLEOTIDE SEQUENCE [LARGE SCALE GENOMIC DNA]</scope>
    <source>
        <strain evidence="6 7">JCM 14472</strain>
    </source>
</reference>
<dbReference type="SMART" id="SM00862">
    <property type="entry name" value="Trans_reg_C"/>
    <property type="match status" value="1"/>
</dbReference>
<dbReference type="Proteomes" id="UP000189410">
    <property type="component" value="Unassembled WGS sequence"/>
</dbReference>
<feature type="transmembrane region" description="Helical" evidence="4">
    <location>
        <begin position="139"/>
        <end position="161"/>
    </location>
</feature>
<evidence type="ECO:0000256" key="4">
    <source>
        <dbReference type="SAM" id="Phobius"/>
    </source>
</evidence>
<evidence type="ECO:0000256" key="3">
    <source>
        <dbReference type="SAM" id="MobiDB-lite"/>
    </source>
</evidence>
<dbReference type="RefSeq" id="WP_077667581.1">
    <property type="nucleotide sequence ID" value="NZ_MUFB01000004.1"/>
</dbReference>
<keyword evidence="4" id="KW-0812">Transmembrane</keyword>
<dbReference type="PROSITE" id="PS51755">
    <property type="entry name" value="OMPR_PHOB"/>
    <property type="match status" value="1"/>
</dbReference>
<proteinExistence type="predicted"/>
<dbReference type="SUPFAM" id="SSF46894">
    <property type="entry name" value="C-terminal effector domain of the bipartite response regulators"/>
    <property type="match status" value="1"/>
</dbReference>
<sequence length="259" mass="29216">MIYFDNVARKLHNDHKSTRIGFRETLVLECLLQHAPQAVSKQTLICYSWGSEYIGQTSLAKSVSALRRALIAIGADASLVVTVPKYGYRLTQGMIAHHTAEPACSEVDDVTPLPQPSLPQTGRSSHPQPSSPAQRKVPLYRQCLLIAITLLLCVATSVFVVGKMNGWRWSDWVQRGGLNQKRVGALYVFYPPGSELGFSIEQFLTHSQCNCLVYIEKKHKYSTFLFVSKQTHRSTFIRYSPLNIIQSTQKIDEFLQQEK</sequence>
<dbReference type="Gene3D" id="1.10.10.10">
    <property type="entry name" value="Winged helix-like DNA-binding domain superfamily/Winged helix DNA-binding domain"/>
    <property type="match status" value="1"/>
</dbReference>
<keyword evidence="7" id="KW-1185">Reference proteome</keyword>
<feature type="compositionally biased region" description="Polar residues" evidence="3">
    <location>
        <begin position="118"/>
        <end position="133"/>
    </location>
</feature>
<evidence type="ECO:0000313" key="6">
    <source>
        <dbReference type="EMBL" id="OOE86888.1"/>
    </source>
</evidence>
<keyword evidence="4" id="KW-0472">Membrane</keyword>
<name>A0ABX3KD93_9GAMM</name>
<keyword evidence="1 2" id="KW-0238">DNA-binding</keyword>
<evidence type="ECO:0000256" key="1">
    <source>
        <dbReference type="ARBA" id="ARBA00023125"/>
    </source>
</evidence>
<dbReference type="EMBL" id="MUFB01000004">
    <property type="protein sequence ID" value="OOE86888.1"/>
    <property type="molecule type" value="Genomic_DNA"/>
</dbReference>
<dbReference type="InterPro" id="IPR036388">
    <property type="entry name" value="WH-like_DNA-bd_sf"/>
</dbReference>
<evidence type="ECO:0000313" key="7">
    <source>
        <dbReference type="Proteomes" id="UP000189410"/>
    </source>
</evidence>
<feature type="DNA-binding region" description="OmpR/PhoB-type" evidence="2">
    <location>
        <begin position="1"/>
        <end position="92"/>
    </location>
</feature>
<evidence type="ECO:0000256" key="2">
    <source>
        <dbReference type="PROSITE-ProRule" id="PRU01091"/>
    </source>
</evidence>
<accession>A0ABX3KD93</accession>
<dbReference type="InterPro" id="IPR001867">
    <property type="entry name" value="OmpR/PhoB-type_DNA-bd"/>
</dbReference>
<dbReference type="CDD" id="cd00383">
    <property type="entry name" value="trans_reg_C"/>
    <property type="match status" value="1"/>
</dbReference>
<dbReference type="InterPro" id="IPR016032">
    <property type="entry name" value="Sig_transdc_resp-reg_C-effctor"/>
</dbReference>
<gene>
    <name evidence="6" type="ORF">BZG73_03335</name>
</gene>
<feature type="domain" description="OmpR/PhoB-type" evidence="5">
    <location>
        <begin position="1"/>
        <end position="92"/>
    </location>
</feature>
<evidence type="ECO:0000259" key="5">
    <source>
        <dbReference type="PROSITE" id="PS51755"/>
    </source>
</evidence>
<organism evidence="6 7">
    <name type="scientific">Salinivibrio siamensis</name>
    <dbReference type="NCBI Taxonomy" id="414286"/>
    <lineage>
        <taxon>Bacteria</taxon>
        <taxon>Pseudomonadati</taxon>
        <taxon>Pseudomonadota</taxon>
        <taxon>Gammaproteobacteria</taxon>
        <taxon>Vibrionales</taxon>
        <taxon>Vibrionaceae</taxon>
        <taxon>Salinivibrio</taxon>
    </lineage>
</organism>
<comment type="caution">
    <text evidence="6">The sequence shown here is derived from an EMBL/GenBank/DDBJ whole genome shotgun (WGS) entry which is preliminary data.</text>
</comment>
<feature type="region of interest" description="Disordered" evidence="3">
    <location>
        <begin position="111"/>
        <end position="134"/>
    </location>
</feature>